<protein>
    <submittedName>
        <fullName evidence="1">Uncharacterized protein</fullName>
    </submittedName>
</protein>
<reference evidence="1" key="2">
    <citation type="journal article" date="2015" name="Data Brief">
        <title>Shoot transcriptome of the giant reed, Arundo donax.</title>
        <authorList>
            <person name="Barrero R.A."/>
            <person name="Guerrero F.D."/>
            <person name="Moolhuijzen P."/>
            <person name="Goolsby J.A."/>
            <person name="Tidwell J."/>
            <person name="Bellgard S.E."/>
            <person name="Bellgard M.I."/>
        </authorList>
    </citation>
    <scope>NUCLEOTIDE SEQUENCE</scope>
    <source>
        <tissue evidence="1">Shoot tissue taken approximately 20 cm above the soil surface</tissue>
    </source>
</reference>
<sequence>MAGVMSNLRGLILDHHERGLECYAALLLKALRTCRTSTMLMFKSSTPSLMVPQVTQKRDV</sequence>
<proteinExistence type="predicted"/>
<evidence type="ECO:0000313" key="1">
    <source>
        <dbReference type="EMBL" id="JAD34407.1"/>
    </source>
</evidence>
<name>A0A0A8ZHR3_ARUDO</name>
<accession>A0A0A8ZHR3</accession>
<dbReference type="EMBL" id="GBRH01263488">
    <property type="protein sequence ID" value="JAD34407.1"/>
    <property type="molecule type" value="Transcribed_RNA"/>
</dbReference>
<reference evidence="1" key="1">
    <citation type="submission" date="2014-09" db="EMBL/GenBank/DDBJ databases">
        <authorList>
            <person name="Magalhaes I.L.F."/>
            <person name="Oliveira U."/>
            <person name="Santos F.R."/>
            <person name="Vidigal T.H.D.A."/>
            <person name="Brescovit A.D."/>
            <person name="Santos A.J."/>
        </authorList>
    </citation>
    <scope>NUCLEOTIDE SEQUENCE</scope>
    <source>
        <tissue evidence="1">Shoot tissue taken approximately 20 cm above the soil surface</tissue>
    </source>
</reference>
<organism evidence="1">
    <name type="scientific">Arundo donax</name>
    <name type="common">Giant reed</name>
    <name type="synonym">Donax arundinaceus</name>
    <dbReference type="NCBI Taxonomy" id="35708"/>
    <lineage>
        <taxon>Eukaryota</taxon>
        <taxon>Viridiplantae</taxon>
        <taxon>Streptophyta</taxon>
        <taxon>Embryophyta</taxon>
        <taxon>Tracheophyta</taxon>
        <taxon>Spermatophyta</taxon>
        <taxon>Magnoliopsida</taxon>
        <taxon>Liliopsida</taxon>
        <taxon>Poales</taxon>
        <taxon>Poaceae</taxon>
        <taxon>PACMAD clade</taxon>
        <taxon>Arundinoideae</taxon>
        <taxon>Arundineae</taxon>
        <taxon>Arundo</taxon>
    </lineage>
</organism>
<dbReference type="AlphaFoldDB" id="A0A0A8ZHR3"/>